<proteinExistence type="predicted"/>
<dbReference type="AlphaFoldDB" id="W4KIX1"/>
<dbReference type="HOGENOM" id="CLU_3087494_0_0_1"/>
<sequence>MNRTTNRAFCYLCLPLGPSGPGIQLREWVRAGRDDVCSGFSPGIHPPQKDAQ</sequence>
<dbReference type="KEGG" id="hir:HETIRDRAFT_309374"/>
<gene>
    <name evidence="1" type="ORF">HETIRDRAFT_309374</name>
</gene>
<reference evidence="1 2" key="1">
    <citation type="journal article" date="2012" name="New Phytol.">
        <title>Insight into trade-off between wood decay and parasitism from the genome of a fungal forest pathogen.</title>
        <authorList>
            <person name="Olson A."/>
            <person name="Aerts A."/>
            <person name="Asiegbu F."/>
            <person name="Belbahri L."/>
            <person name="Bouzid O."/>
            <person name="Broberg A."/>
            <person name="Canback B."/>
            <person name="Coutinho P.M."/>
            <person name="Cullen D."/>
            <person name="Dalman K."/>
            <person name="Deflorio G."/>
            <person name="van Diepen L.T."/>
            <person name="Dunand C."/>
            <person name="Duplessis S."/>
            <person name="Durling M."/>
            <person name="Gonthier P."/>
            <person name="Grimwood J."/>
            <person name="Fossdal C.G."/>
            <person name="Hansson D."/>
            <person name="Henrissat B."/>
            <person name="Hietala A."/>
            <person name="Himmelstrand K."/>
            <person name="Hoffmeister D."/>
            <person name="Hogberg N."/>
            <person name="James T.Y."/>
            <person name="Karlsson M."/>
            <person name="Kohler A."/>
            <person name="Kues U."/>
            <person name="Lee Y.H."/>
            <person name="Lin Y.C."/>
            <person name="Lind M."/>
            <person name="Lindquist E."/>
            <person name="Lombard V."/>
            <person name="Lucas S."/>
            <person name="Lunden K."/>
            <person name="Morin E."/>
            <person name="Murat C."/>
            <person name="Park J."/>
            <person name="Raffaello T."/>
            <person name="Rouze P."/>
            <person name="Salamov A."/>
            <person name="Schmutz J."/>
            <person name="Solheim H."/>
            <person name="Stahlberg J."/>
            <person name="Velez H."/>
            <person name="de Vries R.P."/>
            <person name="Wiebenga A."/>
            <person name="Woodward S."/>
            <person name="Yakovlev I."/>
            <person name="Garbelotto M."/>
            <person name="Martin F."/>
            <person name="Grigoriev I.V."/>
            <person name="Stenlid J."/>
        </authorList>
    </citation>
    <scope>NUCLEOTIDE SEQUENCE [LARGE SCALE GENOMIC DNA]</scope>
    <source>
        <strain evidence="1 2">TC 32-1</strain>
    </source>
</reference>
<accession>W4KIX1</accession>
<protein>
    <submittedName>
        <fullName evidence="1">Uncharacterized protein</fullName>
    </submittedName>
</protein>
<dbReference type="Proteomes" id="UP000030671">
    <property type="component" value="Unassembled WGS sequence"/>
</dbReference>
<evidence type="ECO:0000313" key="2">
    <source>
        <dbReference type="Proteomes" id="UP000030671"/>
    </source>
</evidence>
<name>W4KIX1_HETIT</name>
<organism evidence="1 2">
    <name type="scientific">Heterobasidion irregulare (strain TC 32-1)</name>
    <dbReference type="NCBI Taxonomy" id="747525"/>
    <lineage>
        <taxon>Eukaryota</taxon>
        <taxon>Fungi</taxon>
        <taxon>Dikarya</taxon>
        <taxon>Basidiomycota</taxon>
        <taxon>Agaricomycotina</taxon>
        <taxon>Agaricomycetes</taxon>
        <taxon>Russulales</taxon>
        <taxon>Bondarzewiaceae</taxon>
        <taxon>Heterobasidion</taxon>
        <taxon>Heterobasidion annosum species complex</taxon>
    </lineage>
</organism>
<dbReference type="GeneID" id="20669669"/>
<keyword evidence="2" id="KW-1185">Reference proteome</keyword>
<dbReference type="EMBL" id="KI925455">
    <property type="protein sequence ID" value="ETW85270.1"/>
    <property type="molecule type" value="Genomic_DNA"/>
</dbReference>
<evidence type="ECO:0000313" key="1">
    <source>
        <dbReference type="EMBL" id="ETW85270.1"/>
    </source>
</evidence>
<dbReference type="RefSeq" id="XP_009542140.1">
    <property type="nucleotide sequence ID" value="XM_009543845.1"/>
</dbReference>
<dbReference type="InParanoid" id="W4KIX1"/>